<feature type="transmembrane region" description="Helical" evidence="1">
    <location>
        <begin position="108"/>
        <end position="125"/>
    </location>
</feature>
<feature type="transmembrane region" description="Helical" evidence="1">
    <location>
        <begin position="145"/>
        <end position="166"/>
    </location>
</feature>
<gene>
    <name evidence="3" type="ordered locus">Tlet_1034</name>
</gene>
<keyword evidence="4" id="KW-1185">Reference proteome</keyword>
<evidence type="ECO:0000313" key="4">
    <source>
        <dbReference type="Proteomes" id="UP000002016"/>
    </source>
</evidence>
<feature type="transmembrane region" description="Helical" evidence="1">
    <location>
        <begin position="7"/>
        <end position="24"/>
    </location>
</feature>
<keyword evidence="1" id="KW-1133">Transmembrane helix</keyword>
<evidence type="ECO:0000256" key="1">
    <source>
        <dbReference type="SAM" id="Phobius"/>
    </source>
</evidence>
<sequence>MRKWLSIIFFVAFTLWIGLIFYFSTRFPDESARQANFAYNILKKLDRTFDFSDTELFIKLRKFFTILWFGKYRATTIEFVRKSAHFGLYFFLGIISFEFGFLYTRKLLSALLIGISLPSLVASFDEYSQQFFQRGSSINDVMIDISGAIFGTLIGLLLLCSVKFILRIRSKNQLDKNQPL</sequence>
<feature type="transmembrane region" description="Helical" evidence="1">
    <location>
        <begin position="86"/>
        <end position="103"/>
    </location>
</feature>
<dbReference type="EMBL" id="CP000812">
    <property type="protein sequence ID" value="ABV33600.1"/>
    <property type="molecule type" value="Genomic_DNA"/>
</dbReference>
<evidence type="ECO:0000259" key="2">
    <source>
        <dbReference type="Pfam" id="PF04892"/>
    </source>
</evidence>
<reference evidence="3 4" key="2">
    <citation type="journal article" date="2009" name="Proc. Natl. Acad. Sci. U.S.A.">
        <title>On the chimeric nature, thermophilic origin, and phylogenetic placement of the Thermotogales.</title>
        <authorList>
            <person name="Zhaxybayeva O."/>
            <person name="Swithers K.S."/>
            <person name="Lapierre P."/>
            <person name="Fournier G.P."/>
            <person name="Bickhart D.M."/>
            <person name="DeBoy R.T."/>
            <person name="Nelson K.E."/>
            <person name="Nesbo C.L."/>
            <person name="Doolittle W.F."/>
            <person name="Gogarten J.P."/>
            <person name="Noll K.M."/>
        </authorList>
    </citation>
    <scope>NUCLEOTIDE SEQUENCE [LARGE SCALE GENOMIC DNA]</scope>
    <source>
        <strain evidence="4">ATCC BAA-301 / DSM 14385 / NBRC 107922 / TMO</strain>
    </source>
</reference>
<dbReference type="eggNOG" id="COG5652">
    <property type="taxonomic scope" value="Bacteria"/>
</dbReference>
<dbReference type="RefSeq" id="WP_012003081.1">
    <property type="nucleotide sequence ID" value="NC_009828.1"/>
</dbReference>
<dbReference type="Pfam" id="PF04892">
    <property type="entry name" value="VanZ"/>
    <property type="match status" value="1"/>
</dbReference>
<proteinExistence type="predicted"/>
<dbReference type="Proteomes" id="UP000002016">
    <property type="component" value="Chromosome"/>
</dbReference>
<evidence type="ECO:0000313" key="3">
    <source>
        <dbReference type="EMBL" id="ABV33600.1"/>
    </source>
</evidence>
<accession>A8F616</accession>
<dbReference type="KEGG" id="tle:Tlet_1034"/>
<name>A8F616_PSELT</name>
<dbReference type="InterPro" id="IPR006976">
    <property type="entry name" value="VanZ-like"/>
</dbReference>
<reference evidence="3 4" key="1">
    <citation type="submission" date="2007-08" db="EMBL/GenBank/DDBJ databases">
        <title>Complete sequence of Thermotoga lettingae TMO.</title>
        <authorList>
            <consortium name="US DOE Joint Genome Institute"/>
            <person name="Copeland A."/>
            <person name="Lucas S."/>
            <person name="Lapidus A."/>
            <person name="Barry K."/>
            <person name="Glavina del Rio T."/>
            <person name="Dalin E."/>
            <person name="Tice H."/>
            <person name="Pitluck S."/>
            <person name="Foster B."/>
            <person name="Bruce D."/>
            <person name="Schmutz J."/>
            <person name="Larimer F."/>
            <person name="Land M."/>
            <person name="Hauser L."/>
            <person name="Kyrpides N."/>
            <person name="Mikhailova N."/>
            <person name="Nelson K."/>
            <person name="Gogarten J.P."/>
            <person name="Noll K."/>
            <person name="Richardson P."/>
        </authorList>
    </citation>
    <scope>NUCLEOTIDE SEQUENCE [LARGE SCALE GENOMIC DNA]</scope>
    <source>
        <strain evidence="4">ATCC BAA-301 / DSM 14385 / NBRC 107922 / TMO</strain>
    </source>
</reference>
<feature type="domain" description="VanZ-like" evidence="2">
    <location>
        <begin position="9"/>
        <end position="157"/>
    </location>
</feature>
<protein>
    <recommendedName>
        <fullName evidence="2">VanZ-like domain-containing protein</fullName>
    </recommendedName>
</protein>
<organism evidence="3 4">
    <name type="scientific">Pseudothermotoga lettingae (strain ATCC BAA-301 / DSM 14385 / NBRC 107922 / TMO)</name>
    <name type="common">Thermotoga lettingae</name>
    <dbReference type="NCBI Taxonomy" id="416591"/>
    <lineage>
        <taxon>Bacteria</taxon>
        <taxon>Thermotogati</taxon>
        <taxon>Thermotogota</taxon>
        <taxon>Thermotogae</taxon>
        <taxon>Thermotogales</taxon>
        <taxon>Thermotogaceae</taxon>
        <taxon>Pseudothermotoga</taxon>
    </lineage>
</organism>
<dbReference type="STRING" id="416591.Tlet_1034"/>
<keyword evidence="1" id="KW-0812">Transmembrane</keyword>
<dbReference type="HOGENOM" id="CLU_096028_0_3_0"/>
<dbReference type="NCBIfam" id="NF037970">
    <property type="entry name" value="vanZ_1"/>
    <property type="match status" value="1"/>
</dbReference>
<keyword evidence="1" id="KW-0472">Membrane</keyword>
<dbReference type="AlphaFoldDB" id="A8F616"/>